<keyword evidence="3 5" id="KW-0863">Zinc-finger</keyword>
<gene>
    <name evidence="8" type="primary">CPSF4L</name>
    <name evidence="8" type="ORF">CTRI78_v006829</name>
</gene>
<evidence type="ECO:0000256" key="3">
    <source>
        <dbReference type="ARBA" id="ARBA00022771"/>
    </source>
</evidence>
<evidence type="ECO:0000256" key="2">
    <source>
        <dbReference type="ARBA" id="ARBA00022737"/>
    </source>
</evidence>
<dbReference type="PANTHER" id="PTHR13119:SF12">
    <property type="entry name" value="PROTEIN SUPPRESSOR OF SABLE"/>
    <property type="match status" value="1"/>
</dbReference>
<keyword evidence="4 5" id="KW-0862">Zinc</keyword>
<dbReference type="InterPro" id="IPR036855">
    <property type="entry name" value="Znf_CCCH_sf"/>
</dbReference>
<evidence type="ECO:0000313" key="9">
    <source>
        <dbReference type="Proteomes" id="UP000295703"/>
    </source>
</evidence>
<feature type="domain" description="C3H1-type" evidence="7">
    <location>
        <begin position="80"/>
        <end position="107"/>
    </location>
</feature>
<protein>
    <submittedName>
        <fullName evidence="8">Putative cleavage and polyadenylation specificity factor subunit 4-like protein</fullName>
    </submittedName>
</protein>
<dbReference type="InterPro" id="IPR018957">
    <property type="entry name" value="Znf_C3HC4_RING-type"/>
</dbReference>
<dbReference type="PANTHER" id="PTHR13119">
    <property type="entry name" value="ZINC FINGER CCCH DOMAIN-CONTAINING PROTEI"/>
    <property type="match status" value="1"/>
</dbReference>
<dbReference type="EMBL" id="RYZW01000067">
    <property type="protein sequence ID" value="TDZ53690.1"/>
    <property type="molecule type" value="Genomic_DNA"/>
</dbReference>
<dbReference type="Gene3D" id="3.30.1370.210">
    <property type="match status" value="1"/>
</dbReference>
<dbReference type="InterPro" id="IPR000571">
    <property type="entry name" value="Znf_CCCH"/>
</dbReference>
<dbReference type="SMART" id="SM00356">
    <property type="entry name" value="ZnF_C3H1"/>
    <property type="match status" value="3"/>
</dbReference>
<feature type="zinc finger region" description="C3H1-type" evidence="5">
    <location>
        <begin position="80"/>
        <end position="107"/>
    </location>
</feature>
<dbReference type="GO" id="GO:0045892">
    <property type="term" value="P:negative regulation of DNA-templated transcription"/>
    <property type="evidence" value="ECO:0007669"/>
    <property type="project" value="InterPro"/>
</dbReference>
<dbReference type="STRING" id="5466.A0A4R8REC7"/>
<organism evidence="8 9">
    <name type="scientific">Colletotrichum trifolii</name>
    <dbReference type="NCBI Taxonomy" id="5466"/>
    <lineage>
        <taxon>Eukaryota</taxon>
        <taxon>Fungi</taxon>
        <taxon>Dikarya</taxon>
        <taxon>Ascomycota</taxon>
        <taxon>Pezizomycotina</taxon>
        <taxon>Sordariomycetes</taxon>
        <taxon>Hypocreomycetidae</taxon>
        <taxon>Glomerellales</taxon>
        <taxon>Glomerellaceae</taxon>
        <taxon>Colletotrichum</taxon>
        <taxon>Colletotrichum orbiculare species complex</taxon>
    </lineage>
</organism>
<dbReference type="GO" id="GO:0003723">
    <property type="term" value="F:RNA binding"/>
    <property type="evidence" value="ECO:0007669"/>
    <property type="project" value="InterPro"/>
</dbReference>
<keyword evidence="1 5" id="KW-0479">Metal-binding</keyword>
<dbReference type="Pfam" id="PF00097">
    <property type="entry name" value="zf-C3HC4"/>
    <property type="match status" value="1"/>
</dbReference>
<dbReference type="Pfam" id="PF00642">
    <property type="entry name" value="zf-CCCH"/>
    <property type="match status" value="1"/>
</dbReference>
<feature type="domain" description="RING-type" evidence="6">
    <location>
        <begin position="625"/>
        <end position="676"/>
    </location>
</feature>
<dbReference type="SUPFAM" id="SSF90229">
    <property type="entry name" value="CCCH zinc finger"/>
    <property type="match status" value="1"/>
</dbReference>
<evidence type="ECO:0000256" key="4">
    <source>
        <dbReference type="ARBA" id="ARBA00022833"/>
    </source>
</evidence>
<dbReference type="InterPro" id="IPR001841">
    <property type="entry name" value="Znf_RING"/>
</dbReference>
<accession>A0A4R8REC7</accession>
<evidence type="ECO:0000313" key="8">
    <source>
        <dbReference type="EMBL" id="TDZ53690.1"/>
    </source>
</evidence>
<sequence length="765" mass="82169">MANGLPASSKAFAPVTDSSGTTCPFFRRGFCRKGVVCHLPHDRQDLVEVCKFFARGWCSRGDVCSFAHAHAAGTREDVQPLLQIPCGALASGKCDRGKECVFSHSHRQAWTACGNSQKGELMDDIGEECTREFPGAWVTFGAGGCVKKLVLPTDSSTAEISGLPVTAGEHVIRQLLEELELLLPDVKIRISLGEDGHTNRVLVTAGDPDFASKLCNKLNTGFTIRNLNGIDMGQMQVYPVTMPLPFQPRGFSHHVTCKTVFLKWPQPKTRVRLKFALENTARQAANGFRNGKHTVLGVRAADVHLLPATRARAWCVQLLVHPEATAQDVVETMASHRKPFSTELEGGTEVYGTGTEWIEQQLASFGPLSARLERFSSRGDVMLGSARFEREEDALGAVNGLDDAEPVYTARESDAGGGGKQKITAVAVYTATFRTGVQRLAEAWPKLGELVVVYGSLARPVAFEFHPPADTQRFVALRLVGENFQAVYAAQRDVDALFRGGRDVPRGGAAASSGPVAPMGPVTPPYSPLAAPKFFPAADGGCQPCNVVPLDTPAFEWAFHGGAHAIAQAVGFASVRLVTGSKKYLLVVGPERAYRRAVKLVAERAEVAYMPLGLGSWTPLRRGLCRLCGGMAKEPLAARCGHEFCLECFEAFASSGVRFEHRDDGGGGGRAVECPVGVDGERCGHVFGLRELQELLSSVAFEEVLAAALGAHFAANVGLYWRCPTEGCTQICRARGDGFVGLLMCPACLVPFADLALSEGSDSYS</sequence>
<feature type="domain" description="C3H1-type" evidence="7">
    <location>
        <begin position="44"/>
        <end position="71"/>
    </location>
</feature>
<dbReference type="GO" id="GO:0005634">
    <property type="term" value="C:nucleus"/>
    <property type="evidence" value="ECO:0007669"/>
    <property type="project" value="TreeGrafter"/>
</dbReference>
<dbReference type="PROSITE" id="PS50103">
    <property type="entry name" value="ZF_C3H1"/>
    <property type="match status" value="2"/>
</dbReference>
<comment type="caution">
    <text evidence="8">The sequence shown here is derived from an EMBL/GenBank/DDBJ whole genome shotgun (WGS) entry which is preliminary data.</text>
</comment>
<dbReference type="GO" id="GO:0008270">
    <property type="term" value="F:zinc ion binding"/>
    <property type="evidence" value="ECO:0007669"/>
    <property type="project" value="UniProtKB-KW"/>
</dbReference>
<keyword evidence="9" id="KW-1185">Reference proteome</keyword>
<dbReference type="Gene3D" id="3.30.40.10">
    <property type="entry name" value="Zinc/RING finger domain, C3HC4 (zinc finger)"/>
    <property type="match status" value="1"/>
</dbReference>
<name>A0A4R8REC7_COLTR</name>
<evidence type="ECO:0000256" key="5">
    <source>
        <dbReference type="PROSITE-ProRule" id="PRU00723"/>
    </source>
</evidence>
<dbReference type="SUPFAM" id="SSF57850">
    <property type="entry name" value="RING/U-box"/>
    <property type="match status" value="1"/>
</dbReference>
<dbReference type="PROSITE" id="PS50089">
    <property type="entry name" value="ZF_RING_2"/>
    <property type="match status" value="1"/>
</dbReference>
<evidence type="ECO:0000259" key="6">
    <source>
        <dbReference type="PROSITE" id="PS50089"/>
    </source>
</evidence>
<evidence type="ECO:0000256" key="1">
    <source>
        <dbReference type="ARBA" id="ARBA00022723"/>
    </source>
</evidence>
<evidence type="ECO:0000259" key="7">
    <source>
        <dbReference type="PROSITE" id="PS50103"/>
    </source>
</evidence>
<dbReference type="Proteomes" id="UP000295703">
    <property type="component" value="Unassembled WGS sequence"/>
</dbReference>
<dbReference type="InterPro" id="IPR013083">
    <property type="entry name" value="Znf_RING/FYVE/PHD"/>
</dbReference>
<dbReference type="InterPro" id="IPR045124">
    <property type="entry name" value="Su(sable)-like"/>
</dbReference>
<feature type="zinc finger region" description="C3H1-type" evidence="5">
    <location>
        <begin position="44"/>
        <end position="71"/>
    </location>
</feature>
<proteinExistence type="predicted"/>
<keyword evidence="2" id="KW-0677">Repeat</keyword>
<reference evidence="8 9" key="1">
    <citation type="submission" date="2018-12" db="EMBL/GenBank/DDBJ databases">
        <title>Genome sequence and assembly of Colletotrichum trifolii.</title>
        <authorList>
            <person name="Gan P."/>
            <person name="Shirasu K."/>
        </authorList>
    </citation>
    <scope>NUCLEOTIDE SEQUENCE [LARGE SCALE GENOMIC DNA]</scope>
    <source>
        <strain evidence="8 9">543-2</strain>
    </source>
</reference>
<dbReference type="AlphaFoldDB" id="A0A4R8REC7"/>